<organism evidence="5 6">
    <name type="scientific">Kingdonia uniflora</name>
    <dbReference type="NCBI Taxonomy" id="39325"/>
    <lineage>
        <taxon>Eukaryota</taxon>
        <taxon>Viridiplantae</taxon>
        <taxon>Streptophyta</taxon>
        <taxon>Embryophyta</taxon>
        <taxon>Tracheophyta</taxon>
        <taxon>Spermatophyta</taxon>
        <taxon>Magnoliopsida</taxon>
        <taxon>Ranunculales</taxon>
        <taxon>Circaeasteraceae</taxon>
        <taxon>Kingdonia</taxon>
    </lineage>
</organism>
<evidence type="ECO:0000313" key="6">
    <source>
        <dbReference type="Proteomes" id="UP000541444"/>
    </source>
</evidence>
<evidence type="ECO:0000256" key="2">
    <source>
        <dbReference type="ARBA" id="ARBA00005892"/>
    </source>
</evidence>
<evidence type="ECO:0000256" key="1">
    <source>
        <dbReference type="ARBA" id="ARBA00004123"/>
    </source>
</evidence>
<keyword evidence="4" id="KW-0539">Nucleus</keyword>
<dbReference type="GO" id="GO:0005643">
    <property type="term" value="C:nuclear pore"/>
    <property type="evidence" value="ECO:0007669"/>
    <property type="project" value="InterPro"/>
</dbReference>
<dbReference type="Pfam" id="PF11894">
    <property type="entry name" value="Nup192"/>
    <property type="match status" value="1"/>
</dbReference>
<dbReference type="PANTHER" id="PTHR31344">
    <property type="entry name" value="NUCLEAR PORE COMPLEX PROTEIN NUP205"/>
    <property type="match status" value="1"/>
</dbReference>
<sequence length="662" mass="75712">MPVFKTAIREVYDMRFELNKVEARRQRYPSTISFLNLFVYDHVFGPLPQRAYADPCEKWHLIVACLQHFRMILSIYDIKEEDIASVVDQSQLPTVAQSAPLEMQLPVLELLKDFMSGKTVFRNIMGILLPGVNVIIADQTSQIYGQLLERAVHLSLEIIIHVLEKDLFLADYWRPLYQMISSWYLFDFDSIFRLYDLGLILLFDNVRVSTPYSMQVLETLAHYEAMILLITVFTTVFLQYSNASNSLVEDYAACLELRSEECQMIENSRDDTGVLIIQLLIDNINRPAPNVTHLLLKFDMDMPVEWSGHCLKVILDILENLSKPDVNALLHEFGFQLLYELCLDPLACGPIMDLLSIKKYQFFLKHLHTIGVAPLPKRNNNQIVRISSLHQRAWLLKLLALELHTEDMTSPTHREMCQNTLSQIFVCDMGESELDLCTSNPLFLRNDAAYAEVRSITKTKVLKLLDVFLFRSPDTSVENILGNPSTSEKGGVYYYSERGDRLIDLASFRDRLWQLSSGSEAELRDLRESIQHLLRWGWQYNKNLEEQAAQLHMLSGWAQMVEVALTCMAKLRDERFLSPGGLNGDSVTCLDVIMVKQLSNSVCHSILFKLVMAILRHESSEALRRLQYALSKLLSVLSAYARSRCSSNSIAFLAAGEAKRGG</sequence>
<accession>A0A7J7LYH1</accession>
<evidence type="ECO:0000256" key="4">
    <source>
        <dbReference type="ARBA" id="ARBA00023242"/>
    </source>
</evidence>
<dbReference type="OrthoDB" id="2019644at2759"/>
<dbReference type="AlphaFoldDB" id="A0A7J7LYH1"/>
<dbReference type="InterPro" id="IPR021827">
    <property type="entry name" value="Nup186/Nup192/Nup205"/>
</dbReference>
<dbReference type="Proteomes" id="UP000541444">
    <property type="component" value="Unassembled WGS sequence"/>
</dbReference>
<dbReference type="EMBL" id="JACGCM010001883">
    <property type="protein sequence ID" value="KAF6147665.1"/>
    <property type="molecule type" value="Genomic_DNA"/>
</dbReference>
<protein>
    <submittedName>
        <fullName evidence="5">Uncharacterized protein</fullName>
    </submittedName>
</protein>
<gene>
    <name evidence="5" type="ORF">GIB67_002996</name>
</gene>
<comment type="subcellular location">
    <subcellularLocation>
        <location evidence="1">Nucleus</location>
    </subcellularLocation>
</comment>
<evidence type="ECO:0000256" key="3">
    <source>
        <dbReference type="ARBA" id="ARBA00022448"/>
    </source>
</evidence>
<reference evidence="5 6" key="1">
    <citation type="journal article" date="2020" name="IScience">
        <title>Genome Sequencing of the Endangered Kingdonia uniflora (Circaeasteraceae, Ranunculales) Reveals Potential Mechanisms of Evolutionary Specialization.</title>
        <authorList>
            <person name="Sun Y."/>
            <person name="Deng T."/>
            <person name="Zhang A."/>
            <person name="Moore M.J."/>
            <person name="Landis J.B."/>
            <person name="Lin N."/>
            <person name="Zhang H."/>
            <person name="Zhang X."/>
            <person name="Huang J."/>
            <person name="Zhang X."/>
            <person name="Sun H."/>
            <person name="Wang H."/>
        </authorList>
    </citation>
    <scope>NUCLEOTIDE SEQUENCE [LARGE SCALE GENOMIC DNA]</scope>
    <source>
        <strain evidence="5">TB1705</strain>
        <tissue evidence="5">Leaf</tissue>
    </source>
</reference>
<name>A0A7J7LYH1_9MAGN</name>
<comment type="similarity">
    <text evidence="2">Belongs to the NUP186/NUP192/NUP205 family.</text>
</comment>
<keyword evidence="3" id="KW-0813">Transport</keyword>
<evidence type="ECO:0000313" key="5">
    <source>
        <dbReference type="EMBL" id="KAF6147665.1"/>
    </source>
</evidence>
<keyword evidence="6" id="KW-1185">Reference proteome</keyword>
<dbReference type="PANTHER" id="PTHR31344:SF0">
    <property type="entry name" value="NUCLEAR PORE COMPLEX PROTEIN NUP205"/>
    <property type="match status" value="1"/>
</dbReference>
<proteinExistence type="inferred from homology"/>
<comment type="caution">
    <text evidence="5">The sequence shown here is derived from an EMBL/GenBank/DDBJ whole genome shotgun (WGS) entry which is preliminary data.</text>
</comment>